<evidence type="ECO:0000313" key="1">
    <source>
        <dbReference type="EMBL" id="OXU29728.1"/>
    </source>
</evidence>
<keyword evidence="2" id="KW-1185">Reference proteome</keyword>
<proteinExistence type="predicted"/>
<comment type="caution">
    <text evidence="1">The sequence shown here is derived from an EMBL/GenBank/DDBJ whole genome shotgun (WGS) entry which is preliminary data.</text>
</comment>
<organism evidence="1 2">
    <name type="scientific">Trichomalopsis sarcophagae</name>
    <dbReference type="NCBI Taxonomy" id="543379"/>
    <lineage>
        <taxon>Eukaryota</taxon>
        <taxon>Metazoa</taxon>
        <taxon>Ecdysozoa</taxon>
        <taxon>Arthropoda</taxon>
        <taxon>Hexapoda</taxon>
        <taxon>Insecta</taxon>
        <taxon>Pterygota</taxon>
        <taxon>Neoptera</taxon>
        <taxon>Endopterygota</taxon>
        <taxon>Hymenoptera</taxon>
        <taxon>Apocrita</taxon>
        <taxon>Proctotrupomorpha</taxon>
        <taxon>Chalcidoidea</taxon>
        <taxon>Pteromalidae</taxon>
        <taxon>Pteromalinae</taxon>
        <taxon>Trichomalopsis</taxon>
    </lineage>
</organism>
<dbReference type="Proteomes" id="UP000215335">
    <property type="component" value="Unassembled WGS sequence"/>
</dbReference>
<sequence length="112" mass="12695">MPFPAEAAKPNRLVTYFALEQTGTPATTKSNNNNCRYLYIHAVESFCVYLMKFLREYKLTIAKTFTFPEANFGETILHPPEQVICTLVCDAFTKATLCIWSSDKTLRIASSE</sequence>
<gene>
    <name evidence="1" type="ORF">TSAR_016160</name>
</gene>
<dbReference type="EMBL" id="NNAY01000247">
    <property type="protein sequence ID" value="OXU29728.1"/>
    <property type="molecule type" value="Genomic_DNA"/>
</dbReference>
<reference evidence="1 2" key="1">
    <citation type="journal article" date="2017" name="Curr. Biol.">
        <title>The Evolution of Venom by Co-option of Single-Copy Genes.</title>
        <authorList>
            <person name="Martinson E.O."/>
            <person name="Mrinalini"/>
            <person name="Kelkar Y.D."/>
            <person name="Chang C.H."/>
            <person name="Werren J.H."/>
        </authorList>
    </citation>
    <scope>NUCLEOTIDE SEQUENCE [LARGE SCALE GENOMIC DNA]</scope>
    <source>
        <strain evidence="1 2">Alberta</strain>
        <tissue evidence="1">Whole body</tissue>
    </source>
</reference>
<evidence type="ECO:0000313" key="2">
    <source>
        <dbReference type="Proteomes" id="UP000215335"/>
    </source>
</evidence>
<dbReference type="AlphaFoldDB" id="A0A232FGZ1"/>
<accession>A0A232FGZ1</accession>
<protein>
    <submittedName>
        <fullName evidence="1">Uncharacterized protein</fullName>
    </submittedName>
</protein>
<name>A0A232FGZ1_9HYME</name>